<dbReference type="PANTHER" id="PTHR30469:SF15">
    <property type="entry name" value="HLYD FAMILY OF SECRETION PROTEINS"/>
    <property type="match status" value="1"/>
</dbReference>
<feature type="domain" description="YknX-like C-terminal permuted SH3-like" evidence="4">
    <location>
        <begin position="291"/>
        <end position="357"/>
    </location>
</feature>
<sequence>RTDFLAGLIPRLPAMIAFFLVTLVSLAPELASAQGRIVRVTTTMVEHQPVEETEWAVGVIESRSSPQIAAEVSGEIIQVLADEGNSVQGGQLLAVINNEEYRLEHAQSEAELRRLAALMRNQELELQRSQKLYADNLVALFEIDAKEAQLEAIKQELEAAKARVAEIQRQLKKTRVTAPVKGEIAERYIDVGDYVQTGTITFDLIDVAYLRVRLPFPEYRAPKLSKGLDVRLSSVAAGSEVVFAKITEIRPGVNPANRAISVVIDFANPGSWRPGGSVRAEVVLEVRENAIMVPQVSVVRRPAGDVVYVINAGIATERRIMRGQRNEGLVEVQTGLNGGETIAVDGAGFLSDGTKVTEVEG</sequence>
<reference evidence="5" key="1">
    <citation type="submission" date="2018-05" db="EMBL/GenBank/DDBJ databases">
        <authorList>
            <person name="Lanie J.A."/>
            <person name="Ng W.-L."/>
            <person name="Kazmierczak K.M."/>
            <person name="Andrzejewski T.M."/>
            <person name="Davidsen T.M."/>
            <person name="Wayne K.J."/>
            <person name="Tettelin H."/>
            <person name="Glass J.I."/>
            <person name="Rusch D."/>
            <person name="Podicherti R."/>
            <person name="Tsui H.-C.T."/>
            <person name="Winkler M.E."/>
        </authorList>
    </citation>
    <scope>NUCLEOTIDE SEQUENCE</scope>
</reference>
<protein>
    <submittedName>
        <fullName evidence="5">Uncharacterized protein</fullName>
    </submittedName>
</protein>
<dbReference type="EMBL" id="UINC01026275">
    <property type="protein sequence ID" value="SVB03441.1"/>
    <property type="molecule type" value="Genomic_DNA"/>
</dbReference>
<dbReference type="PANTHER" id="PTHR30469">
    <property type="entry name" value="MULTIDRUG RESISTANCE PROTEIN MDTA"/>
    <property type="match status" value="1"/>
</dbReference>
<dbReference type="Pfam" id="PF25917">
    <property type="entry name" value="BSH_RND"/>
    <property type="match status" value="1"/>
</dbReference>
<dbReference type="InterPro" id="IPR058792">
    <property type="entry name" value="Beta-barrel_RND_2"/>
</dbReference>
<evidence type="ECO:0000313" key="5">
    <source>
        <dbReference type="EMBL" id="SVB03441.1"/>
    </source>
</evidence>
<dbReference type="InterPro" id="IPR058625">
    <property type="entry name" value="MdtA-like_BSH"/>
</dbReference>
<name>A0A382AQ86_9ZZZZ</name>
<feature type="coiled-coil region" evidence="1">
    <location>
        <begin position="98"/>
        <end position="177"/>
    </location>
</feature>
<evidence type="ECO:0000259" key="3">
    <source>
        <dbReference type="Pfam" id="PF25954"/>
    </source>
</evidence>
<dbReference type="SUPFAM" id="SSF111369">
    <property type="entry name" value="HlyD-like secretion proteins"/>
    <property type="match status" value="1"/>
</dbReference>
<gene>
    <name evidence="5" type="ORF">METZ01_LOCUS156295</name>
</gene>
<dbReference type="Gene3D" id="2.40.420.20">
    <property type="match status" value="1"/>
</dbReference>
<dbReference type="InterPro" id="IPR058637">
    <property type="entry name" value="YknX-like_C"/>
</dbReference>
<dbReference type="Pfam" id="PF25989">
    <property type="entry name" value="YknX_C"/>
    <property type="match status" value="1"/>
</dbReference>
<dbReference type="Gene3D" id="2.40.30.170">
    <property type="match status" value="1"/>
</dbReference>
<dbReference type="GO" id="GO:0015562">
    <property type="term" value="F:efflux transmembrane transporter activity"/>
    <property type="evidence" value="ECO:0007669"/>
    <property type="project" value="TreeGrafter"/>
</dbReference>
<feature type="non-terminal residue" evidence="5">
    <location>
        <position position="1"/>
    </location>
</feature>
<dbReference type="NCBIfam" id="TIGR01730">
    <property type="entry name" value="RND_mfp"/>
    <property type="match status" value="1"/>
</dbReference>
<dbReference type="InterPro" id="IPR006143">
    <property type="entry name" value="RND_pump_MFP"/>
</dbReference>
<proteinExistence type="predicted"/>
<keyword evidence="1" id="KW-0175">Coiled coil</keyword>
<organism evidence="5">
    <name type="scientific">marine metagenome</name>
    <dbReference type="NCBI Taxonomy" id="408172"/>
    <lineage>
        <taxon>unclassified sequences</taxon>
        <taxon>metagenomes</taxon>
        <taxon>ecological metagenomes</taxon>
    </lineage>
</organism>
<dbReference type="Gene3D" id="2.40.50.100">
    <property type="match status" value="1"/>
</dbReference>
<evidence type="ECO:0000256" key="1">
    <source>
        <dbReference type="SAM" id="Coils"/>
    </source>
</evidence>
<dbReference type="GO" id="GO:1990281">
    <property type="term" value="C:efflux pump complex"/>
    <property type="evidence" value="ECO:0007669"/>
    <property type="project" value="TreeGrafter"/>
</dbReference>
<dbReference type="Gene3D" id="1.10.287.470">
    <property type="entry name" value="Helix hairpin bin"/>
    <property type="match status" value="1"/>
</dbReference>
<dbReference type="AlphaFoldDB" id="A0A382AQ86"/>
<accession>A0A382AQ86</accession>
<feature type="domain" description="CusB-like beta-barrel" evidence="3">
    <location>
        <begin position="216"/>
        <end position="281"/>
    </location>
</feature>
<evidence type="ECO:0000259" key="2">
    <source>
        <dbReference type="Pfam" id="PF25917"/>
    </source>
</evidence>
<evidence type="ECO:0000259" key="4">
    <source>
        <dbReference type="Pfam" id="PF25989"/>
    </source>
</evidence>
<dbReference type="Pfam" id="PF25954">
    <property type="entry name" value="Beta-barrel_RND_2"/>
    <property type="match status" value="1"/>
</dbReference>
<feature type="domain" description="Multidrug resistance protein MdtA-like barrel-sandwich hybrid" evidence="2">
    <location>
        <begin position="67"/>
        <end position="202"/>
    </location>
</feature>